<evidence type="ECO:0000313" key="4">
    <source>
        <dbReference type="Proteomes" id="UP000540506"/>
    </source>
</evidence>
<dbReference type="Pfam" id="PF05036">
    <property type="entry name" value="SPOR"/>
    <property type="match status" value="1"/>
</dbReference>
<name>A0A7W7RA48_KITKI</name>
<dbReference type="AlphaFoldDB" id="A0A7W7RA48"/>
<reference evidence="3 4" key="1">
    <citation type="submission" date="2020-08" db="EMBL/GenBank/DDBJ databases">
        <title>Sequencing the genomes of 1000 actinobacteria strains.</title>
        <authorList>
            <person name="Klenk H.-P."/>
        </authorList>
    </citation>
    <scope>NUCLEOTIDE SEQUENCE [LARGE SCALE GENOMIC DNA]</scope>
    <source>
        <strain evidence="3 4">DSM 41654</strain>
    </source>
</reference>
<dbReference type="InterPro" id="IPR036680">
    <property type="entry name" value="SPOR-like_sf"/>
</dbReference>
<accession>A0A7W7RA48</accession>
<dbReference type="PANTHER" id="PTHR40446:SF2">
    <property type="entry name" value="N-ACETYLGLUCOSAMINE-1-PHOSPHODIESTER ALPHA-N-ACETYLGLUCOSAMINIDASE"/>
    <property type="match status" value="1"/>
</dbReference>
<dbReference type="Proteomes" id="UP000540506">
    <property type="component" value="Unassembled WGS sequence"/>
</dbReference>
<sequence length="543" mass="55593">MSIRLSRSQGAFVGLLALLAPLGIGAAPYRAAGHQGLPLGSGDLPETRTVQQVAPGVSLTTIVRGRVLAADHWTVDVAVPTGVVPPTLDPDTPQSVLGSRANAEAIAARLTAAGYAPTVSEQDSPAFQGFGGGPQGYVVRVGAFADQPSATALAGTLAALGYTTSTVYTGMDNTQTDGPWVLHELVIDPHEFKGSVEESHGATMTGRRTTTQLATAAGALAAVNGGFFVINPADGTPGESAGMVVENGKVLRESTDGRITAILRDGGRNVQFAKLTTHLTVSVGGTRHAIQGLNRPAGLIRDCGHPGDRPTSRPLMDVTCTNPNESVMLTPEFGAAPPAGPGEQAVVDANGQVLSIGPRDGAAVPPGASVLQSIGTEAGWLSSTVKVGQQVALHTKVTDEHGSPVIFGPHDSVINGGPQLLGNGHESIDPVADGVAHPGDPSYFYGWGIRRNPRTVIGKDRQGRVVLLEADGREPGYSQGLTLEEEAKTLRSLGVVAAMNLDGGGSSAMYVAGGLVSRPSDATGERPVGDAVVVVPATPAERR</sequence>
<dbReference type="InterPro" id="IPR007730">
    <property type="entry name" value="SPOR-like_dom"/>
</dbReference>
<proteinExistence type="predicted"/>
<dbReference type="GO" id="GO:0042834">
    <property type="term" value="F:peptidoglycan binding"/>
    <property type="evidence" value="ECO:0007669"/>
    <property type="project" value="InterPro"/>
</dbReference>
<evidence type="ECO:0000313" key="3">
    <source>
        <dbReference type="EMBL" id="MBB4927893.1"/>
    </source>
</evidence>
<dbReference type="Gene3D" id="3.30.70.1070">
    <property type="entry name" value="Sporulation related repeat"/>
    <property type="match status" value="1"/>
</dbReference>
<organism evidence="3 4">
    <name type="scientific">Kitasatospora kifunensis</name>
    <name type="common">Streptomyces kifunensis</name>
    <dbReference type="NCBI Taxonomy" id="58351"/>
    <lineage>
        <taxon>Bacteria</taxon>
        <taxon>Bacillati</taxon>
        <taxon>Actinomycetota</taxon>
        <taxon>Actinomycetes</taxon>
        <taxon>Kitasatosporales</taxon>
        <taxon>Streptomycetaceae</taxon>
        <taxon>Kitasatospora</taxon>
    </lineage>
</organism>
<evidence type="ECO:0000259" key="1">
    <source>
        <dbReference type="Pfam" id="PF05036"/>
    </source>
</evidence>
<feature type="domain" description="SPOR" evidence="1">
    <location>
        <begin position="98"/>
        <end position="162"/>
    </location>
</feature>
<dbReference type="Pfam" id="PF09992">
    <property type="entry name" value="NAGPA"/>
    <property type="match status" value="1"/>
</dbReference>
<evidence type="ECO:0000259" key="2">
    <source>
        <dbReference type="Pfam" id="PF09992"/>
    </source>
</evidence>
<dbReference type="RefSeq" id="WP_184944683.1">
    <property type="nucleotide sequence ID" value="NZ_JACHJV010000002.1"/>
</dbReference>
<dbReference type="SUPFAM" id="SSF110997">
    <property type="entry name" value="Sporulation related repeat"/>
    <property type="match status" value="1"/>
</dbReference>
<gene>
    <name evidence="3" type="ORF">FHR34_006988</name>
</gene>
<feature type="domain" description="Phosphodiester glycosidase" evidence="2">
    <location>
        <begin position="344"/>
        <end position="535"/>
    </location>
</feature>
<protein>
    <submittedName>
        <fullName evidence="3">Exopolysaccharide biosynthesis protein</fullName>
    </submittedName>
</protein>
<dbReference type="InterPro" id="IPR018711">
    <property type="entry name" value="NAGPA"/>
</dbReference>
<dbReference type="PANTHER" id="PTHR40446">
    <property type="entry name" value="N-ACETYLGLUCOSAMINE-1-PHOSPHODIESTER ALPHA-N-ACETYLGLUCOSAMINIDASE"/>
    <property type="match status" value="1"/>
</dbReference>
<comment type="caution">
    <text evidence="3">The sequence shown here is derived from an EMBL/GenBank/DDBJ whole genome shotgun (WGS) entry which is preliminary data.</text>
</comment>
<keyword evidence="4" id="KW-1185">Reference proteome</keyword>
<dbReference type="EMBL" id="JACHJV010000002">
    <property type="protein sequence ID" value="MBB4927893.1"/>
    <property type="molecule type" value="Genomic_DNA"/>
</dbReference>